<keyword evidence="2" id="KW-1185">Reference proteome</keyword>
<proteinExistence type="predicted"/>
<organism evidence="1 2">
    <name type="scientific">Paraphoma chrysanthemicola</name>
    <dbReference type="NCBI Taxonomy" id="798071"/>
    <lineage>
        <taxon>Eukaryota</taxon>
        <taxon>Fungi</taxon>
        <taxon>Dikarya</taxon>
        <taxon>Ascomycota</taxon>
        <taxon>Pezizomycotina</taxon>
        <taxon>Dothideomycetes</taxon>
        <taxon>Pleosporomycetidae</taxon>
        <taxon>Pleosporales</taxon>
        <taxon>Pleosporineae</taxon>
        <taxon>Phaeosphaeriaceae</taxon>
        <taxon>Paraphoma</taxon>
    </lineage>
</organism>
<gene>
    <name evidence="1" type="ORF">FB567DRAFT_539028</name>
</gene>
<dbReference type="AlphaFoldDB" id="A0A8K0QUC8"/>
<accession>A0A8K0QUC8</accession>
<dbReference type="EMBL" id="JAGMVJ010000025">
    <property type="protein sequence ID" value="KAH7070971.1"/>
    <property type="molecule type" value="Genomic_DNA"/>
</dbReference>
<evidence type="ECO:0000313" key="1">
    <source>
        <dbReference type="EMBL" id="KAH7070971.1"/>
    </source>
</evidence>
<reference evidence="1" key="1">
    <citation type="journal article" date="2021" name="Nat. Commun.">
        <title>Genetic determinants of endophytism in the Arabidopsis root mycobiome.</title>
        <authorList>
            <person name="Mesny F."/>
            <person name="Miyauchi S."/>
            <person name="Thiergart T."/>
            <person name="Pickel B."/>
            <person name="Atanasova L."/>
            <person name="Karlsson M."/>
            <person name="Huettel B."/>
            <person name="Barry K.W."/>
            <person name="Haridas S."/>
            <person name="Chen C."/>
            <person name="Bauer D."/>
            <person name="Andreopoulos W."/>
            <person name="Pangilinan J."/>
            <person name="LaButti K."/>
            <person name="Riley R."/>
            <person name="Lipzen A."/>
            <person name="Clum A."/>
            <person name="Drula E."/>
            <person name="Henrissat B."/>
            <person name="Kohler A."/>
            <person name="Grigoriev I.V."/>
            <person name="Martin F.M."/>
            <person name="Hacquard S."/>
        </authorList>
    </citation>
    <scope>NUCLEOTIDE SEQUENCE</scope>
    <source>
        <strain evidence="1">MPI-SDFR-AT-0120</strain>
    </source>
</reference>
<evidence type="ECO:0000313" key="2">
    <source>
        <dbReference type="Proteomes" id="UP000813461"/>
    </source>
</evidence>
<comment type="caution">
    <text evidence="1">The sequence shown here is derived from an EMBL/GenBank/DDBJ whole genome shotgun (WGS) entry which is preliminary data.</text>
</comment>
<sequence>MMHTQGTLASACFKGVPERTRGCIISSSENSAIVKVRSDRNLQSVPGWATWVSVPRQRLQMNPAELVPSRGIRLPDCGNASDICSCGKGARGIIVGTLLEHLVFARGVERPAVRIASIIEVSSCTAFEAGTYGMLLIRAGKNDPADCLRMQSGRIDAQMGPLGKFVGTLPDLNTADADTVALTHALLNTKEIDGSPGASRDRACSTLSVAMHWDERAFRPCSQGRAKA</sequence>
<dbReference type="Proteomes" id="UP000813461">
    <property type="component" value="Unassembled WGS sequence"/>
</dbReference>
<name>A0A8K0QUC8_9PLEO</name>
<protein>
    <submittedName>
        <fullName evidence="1">Uncharacterized protein</fullName>
    </submittedName>
</protein>